<keyword evidence="4" id="KW-1185">Reference proteome</keyword>
<evidence type="ECO:0000256" key="2">
    <source>
        <dbReference type="SAM" id="Phobius"/>
    </source>
</evidence>
<sequence length="429" mass="46174">MLTGVGSRLGVITVFLALVTLIFALELLNLVRGFKSRPRYIALRQWYAPISAAALGIILVPIMFAGIYTKTEIAKSTCTAALDADVAGDGVRIGAWVQIGTLIVISLIGSFHPEATGAKEIGAGLVLTHISLAISLLVQVERDTLGVADAAIGSMILDAQNMALSIQLVSKETLAARWQIAVVSRRSGGLGLATAHRQQMNKWYFGSFTLFDAFHLAEPKCGDEGDEYQKRGGLLLGITCPYSSDNGPAAFYSEYPVTVSFMYALYGIFALTSMGAAETVMRDLSLKLLSGISSVGQIIAIVIAIGTFFRAVYLFGRMFRDAWDSTGAGFVSPFHWYKFPASGRRTYTLAPIPPLLADIIEPGQVFKDPPGPDFNPLDRPAPTPSSSLWHSEKHGVHMQSSQSSSGIGSIFQLLCCHPFASYVTSESDM</sequence>
<keyword evidence="2" id="KW-0472">Membrane</keyword>
<evidence type="ECO:0000313" key="3">
    <source>
        <dbReference type="EMBL" id="KAF4468377.1"/>
    </source>
</evidence>
<feature type="transmembrane region" description="Helical" evidence="2">
    <location>
        <begin position="288"/>
        <end position="309"/>
    </location>
</feature>
<feature type="compositionally biased region" description="Pro residues" evidence="1">
    <location>
        <begin position="370"/>
        <end position="383"/>
    </location>
</feature>
<comment type="caution">
    <text evidence="3">The sequence shown here is derived from an EMBL/GenBank/DDBJ whole genome shotgun (WGS) entry which is preliminary data.</text>
</comment>
<feature type="transmembrane region" description="Helical" evidence="2">
    <location>
        <begin position="12"/>
        <end position="34"/>
    </location>
</feature>
<dbReference type="AlphaFoldDB" id="A0A8H4PKN3"/>
<dbReference type="Proteomes" id="UP000554235">
    <property type="component" value="Unassembled WGS sequence"/>
</dbReference>
<feature type="transmembrane region" description="Helical" evidence="2">
    <location>
        <begin position="46"/>
        <end position="68"/>
    </location>
</feature>
<reference evidence="3 4" key="1">
    <citation type="submission" date="2020-01" db="EMBL/GenBank/DDBJ databases">
        <title>Identification and distribution of gene clusters putatively required for synthesis of sphingolipid metabolism inhibitors in phylogenetically diverse species of the filamentous fungus Fusarium.</title>
        <authorList>
            <person name="Kim H.-S."/>
            <person name="Busman M."/>
            <person name="Brown D.W."/>
            <person name="Divon H."/>
            <person name="Uhlig S."/>
            <person name="Proctor R.H."/>
        </authorList>
    </citation>
    <scope>NUCLEOTIDE SEQUENCE [LARGE SCALE GENOMIC DNA]</scope>
    <source>
        <strain evidence="3 4">NRRL 20459</strain>
    </source>
</reference>
<dbReference type="EMBL" id="JAADYS010000626">
    <property type="protein sequence ID" value="KAF4468377.1"/>
    <property type="molecule type" value="Genomic_DNA"/>
</dbReference>
<evidence type="ECO:0000313" key="4">
    <source>
        <dbReference type="Proteomes" id="UP000554235"/>
    </source>
</evidence>
<keyword evidence="2" id="KW-1133">Transmembrane helix</keyword>
<dbReference type="OrthoDB" id="4834801at2759"/>
<keyword evidence="2" id="KW-0812">Transmembrane</keyword>
<feature type="transmembrane region" description="Helical" evidence="2">
    <location>
        <begin position="255"/>
        <end position="276"/>
    </location>
</feature>
<proteinExistence type="predicted"/>
<feature type="region of interest" description="Disordered" evidence="1">
    <location>
        <begin position="370"/>
        <end position="392"/>
    </location>
</feature>
<gene>
    <name evidence="3" type="ORF">FALBO_4729</name>
</gene>
<organism evidence="3 4">
    <name type="scientific">Fusarium albosuccineum</name>
    <dbReference type="NCBI Taxonomy" id="1237068"/>
    <lineage>
        <taxon>Eukaryota</taxon>
        <taxon>Fungi</taxon>
        <taxon>Dikarya</taxon>
        <taxon>Ascomycota</taxon>
        <taxon>Pezizomycotina</taxon>
        <taxon>Sordariomycetes</taxon>
        <taxon>Hypocreomycetidae</taxon>
        <taxon>Hypocreales</taxon>
        <taxon>Nectriaceae</taxon>
        <taxon>Fusarium</taxon>
        <taxon>Fusarium decemcellulare species complex</taxon>
    </lineage>
</organism>
<protein>
    <submittedName>
        <fullName evidence="3">Uncharacterized protein</fullName>
    </submittedName>
</protein>
<evidence type="ECO:0000256" key="1">
    <source>
        <dbReference type="SAM" id="MobiDB-lite"/>
    </source>
</evidence>
<name>A0A8H4PKN3_9HYPO</name>
<accession>A0A8H4PKN3</accession>